<protein>
    <recommendedName>
        <fullName evidence="4">Small-conductance mechanosensitive ion channel</fullName>
    </recommendedName>
</protein>
<evidence type="ECO:0000256" key="1">
    <source>
        <dbReference type="SAM" id="Phobius"/>
    </source>
</evidence>
<feature type="transmembrane region" description="Helical" evidence="1">
    <location>
        <begin position="158"/>
        <end position="179"/>
    </location>
</feature>
<accession>A0A1G2F9E2</accession>
<dbReference type="Pfam" id="PF05552">
    <property type="entry name" value="MS_channel_1st_1"/>
    <property type="match status" value="2"/>
</dbReference>
<keyword evidence="1" id="KW-0472">Membrane</keyword>
<gene>
    <name evidence="2" type="ORF">A2Y98_02770</name>
</gene>
<reference evidence="2 3" key="1">
    <citation type="journal article" date="2016" name="Nat. Commun.">
        <title>Thousands of microbial genomes shed light on interconnected biogeochemical processes in an aquifer system.</title>
        <authorList>
            <person name="Anantharaman K."/>
            <person name="Brown C.T."/>
            <person name="Hug L.A."/>
            <person name="Sharon I."/>
            <person name="Castelle C.J."/>
            <person name="Probst A.J."/>
            <person name="Thomas B.C."/>
            <person name="Singh A."/>
            <person name="Wilkins M.J."/>
            <person name="Karaoz U."/>
            <person name="Brodie E.L."/>
            <person name="Williams K.H."/>
            <person name="Hubbard S.S."/>
            <person name="Banfield J.F."/>
        </authorList>
    </citation>
    <scope>NUCLEOTIDE SEQUENCE [LARGE SCALE GENOMIC DNA]</scope>
</reference>
<feature type="transmembrane region" description="Helical" evidence="1">
    <location>
        <begin position="116"/>
        <end position="137"/>
    </location>
</feature>
<dbReference type="Proteomes" id="UP000179099">
    <property type="component" value="Unassembled WGS sequence"/>
</dbReference>
<evidence type="ECO:0000313" key="3">
    <source>
        <dbReference type="Proteomes" id="UP000179099"/>
    </source>
</evidence>
<comment type="caution">
    <text evidence="2">The sequence shown here is derived from an EMBL/GenBank/DDBJ whole genome shotgun (WGS) entry which is preliminary data.</text>
</comment>
<sequence length="226" mass="24313">MVITNWLDATRLAFINITQGFLETLLDIVGALIVFLIGWAIAIGLQKLIVQIIRAIKIDQLLEKMGAGRALEKAGIKLDVANWFGFLVKWFLIFGFLLAATDILGLQDVSGFLRSVLLYIPNIVVAAVILVVAVWFAGLVQRIVVASISAGRMKTATFVGAIAKWAILIFALFAALIQLGIAPALLQTIVTGLIAMLAIAGGLAFGLGGKEQAAKFLGKMRDEMFE</sequence>
<feature type="transmembrane region" description="Helical" evidence="1">
    <location>
        <begin position="185"/>
        <end position="207"/>
    </location>
</feature>
<dbReference type="EMBL" id="MHMW01000002">
    <property type="protein sequence ID" value="OGZ34694.1"/>
    <property type="molecule type" value="Genomic_DNA"/>
</dbReference>
<evidence type="ECO:0008006" key="4">
    <source>
        <dbReference type="Google" id="ProtNLM"/>
    </source>
</evidence>
<keyword evidence="1" id="KW-0812">Transmembrane</keyword>
<feature type="transmembrane region" description="Helical" evidence="1">
    <location>
        <begin position="28"/>
        <end position="50"/>
    </location>
</feature>
<proteinExistence type="predicted"/>
<dbReference type="STRING" id="1801992.A2Y98_02770"/>
<dbReference type="Gene3D" id="1.10.287.1260">
    <property type="match status" value="1"/>
</dbReference>
<name>A0A1G2F9E2_9BACT</name>
<organism evidence="2 3">
    <name type="scientific">Candidatus Portnoybacteria bacterium RBG_19FT_COMBO_36_7</name>
    <dbReference type="NCBI Taxonomy" id="1801992"/>
    <lineage>
        <taxon>Bacteria</taxon>
        <taxon>Candidatus Portnoyibacteriota</taxon>
    </lineage>
</organism>
<evidence type="ECO:0000313" key="2">
    <source>
        <dbReference type="EMBL" id="OGZ34694.1"/>
    </source>
</evidence>
<dbReference type="AlphaFoldDB" id="A0A1G2F9E2"/>
<keyword evidence="1" id="KW-1133">Transmembrane helix</keyword>
<feature type="transmembrane region" description="Helical" evidence="1">
    <location>
        <begin position="83"/>
        <end position="104"/>
    </location>
</feature>
<dbReference type="InterPro" id="IPR008910">
    <property type="entry name" value="MSC_TM_helix"/>
</dbReference>